<reference evidence="1" key="1">
    <citation type="submission" date="2023-07" db="EMBL/GenBank/DDBJ databases">
        <title>Genome content predicts the carbon catabolic preferences of heterotrophic bacteria.</title>
        <authorList>
            <person name="Gralka M."/>
        </authorList>
    </citation>
    <scope>NUCLEOTIDE SEQUENCE</scope>
    <source>
        <strain evidence="1">C2R13</strain>
    </source>
</reference>
<dbReference type="Gene3D" id="3.90.550.10">
    <property type="entry name" value="Spore Coat Polysaccharide Biosynthesis Protein SpsA, Chain A"/>
    <property type="match status" value="1"/>
</dbReference>
<dbReference type="SUPFAM" id="SSF53448">
    <property type="entry name" value="Nucleotide-diphospho-sugar transferases"/>
    <property type="match status" value="1"/>
</dbReference>
<evidence type="ECO:0000313" key="2">
    <source>
        <dbReference type="Proteomes" id="UP001170481"/>
    </source>
</evidence>
<protein>
    <submittedName>
        <fullName evidence="1">Uncharacterized protein</fullName>
    </submittedName>
</protein>
<dbReference type="EMBL" id="JAUORK010000031">
    <property type="protein sequence ID" value="MDO6673722.1"/>
    <property type="molecule type" value="Genomic_DNA"/>
</dbReference>
<proteinExistence type="predicted"/>
<dbReference type="InterPro" id="IPR029044">
    <property type="entry name" value="Nucleotide-diphossugar_trans"/>
</dbReference>
<name>A0AAP4U267_9GAMM</name>
<sequence>MHVILLADRLGQEVAPIDRRYSPALLPIAGRSVLERNLDLLVGRGVTHISLIIARDPEWFRARIADGSRWGIDLDILPMPGERDPREQIKRLGAMAALPAPVLRADVLLMPEWFKDDSLAISEQAMSSGAPVCHPASVADPSLARLHWPELRDNPQLGPALLASLSHYHALVMQALDADDSGLTPHGERGVLPGEQDLHHVYYAAGATRLDESRLTGGFAGITTHVEPGVLLKGHCCLEQGSYVEEGAMLEDCVILPFTRVHGGQQVNAGILFEGEALDRTAPHWLKDRRQAGAASQRGVAYRNPARPEWQERILAALITLATRPFGSRYKELRHRLRQVQDSRMRLLGALPERSPPPLDRVGISSAGAIQPPDWRATPDAFAATLEAIQVGQTPGLRGSIREAWRLRQQGKQQ</sequence>
<accession>A0AAP4U267</accession>
<dbReference type="AlphaFoldDB" id="A0AAP4U267"/>
<evidence type="ECO:0000313" key="1">
    <source>
        <dbReference type="EMBL" id="MDO6673722.1"/>
    </source>
</evidence>
<dbReference type="RefSeq" id="WP_303595446.1">
    <property type="nucleotide sequence ID" value="NZ_JAUORK010000031.1"/>
</dbReference>
<comment type="caution">
    <text evidence="1">The sequence shown here is derived from an EMBL/GenBank/DDBJ whole genome shotgun (WGS) entry which is preliminary data.</text>
</comment>
<gene>
    <name evidence="1" type="ORF">Q4535_16580</name>
</gene>
<organism evidence="1 2">
    <name type="scientific">Cobetia amphilecti</name>
    <dbReference type="NCBI Taxonomy" id="1055104"/>
    <lineage>
        <taxon>Bacteria</taxon>
        <taxon>Pseudomonadati</taxon>
        <taxon>Pseudomonadota</taxon>
        <taxon>Gammaproteobacteria</taxon>
        <taxon>Oceanospirillales</taxon>
        <taxon>Halomonadaceae</taxon>
        <taxon>Cobetia</taxon>
    </lineage>
</organism>
<dbReference type="Proteomes" id="UP001170481">
    <property type="component" value="Unassembled WGS sequence"/>
</dbReference>